<dbReference type="PANTHER" id="PTHR30053:SF12">
    <property type="entry name" value="ELONGATION FACTOR P (EF-P) FAMILY PROTEIN"/>
    <property type="match status" value="1"/>
</dbReference>
<evidence type="ECO:0000313" key="5">
    <source>
        <dbReference type="EMBL" id="ADD79869.1"/>
    </source>
</evidence>
<organism evidence="5 6">
    <name type="scientific">Riesia pediculicola (strain USDA)</name>
    <dbReference type="NCBI Taxonomy" id="515618"/>
    <lineage>
        <taxon>Bacteria</taxon>
        <taxon>Pseudomonadati</taxon>
        <taxon>Pseudomonadota</taxon>
        <taxon>Gammaproteobacteria</taxon>
        <taxon>Enterobacterales</taxon>
        <taxon>Enterobacteriaceae</taxon>
        <taxon>Candidatus Riesia</taxon>
    </lineage>
</organism>
<evidence type="ECO:0000313" key="6">
    <source>
        <dbReference type="Proteomes" id="UP000001700"/>
    </source>
</evidence>
<evidence type="ECO:0000259" key="4">
    <source>
        <dbReference type="SMART" id="SM01185"/>
    </source>
</evidence>
<dbReference type="SUPFAM" id="SSF50104">
    <property type="entry name" value="Translation proteins SH3-like domain"/>
    <property type="match status" value="1"/>
</dbReference>
<dbReference type="EMBL" id="CP001085">
    <property type="protein sequence ID" value="ADD79869.1"/>
    <property type="molecule type" value="Genomic_DNA"/>
</dbReference>
<dbReference type="InterPro" id="IPR014722">
    <property type="entry name" value="Rib_uL2_dom2"/>
</dbReference>
<dbReference type="GO" id="GO:0003746">
    <property type="term" value="F:translation elongation factor activity"/>
    <property type="evidence" value="ECO:0007669"/>
    <property type="project" value="UniProtKB-KW"/>
</dbReference>
<dbReference type="InterPro" id="IPR020599">
    <property type="entry name" value="Transl_elong_fac_P/YeiP"/>
</dbReference>
<dbReference type="PROSITE" id="PS01275">
    <property type="entry name" value="EFP"/>
    <property type="match status" value="1"/>
</dbReference>
<name>D4G8B0_RIEPU</name>
<dbReference type="Pfam" id="PF09285">
    <property type="entry name" value="Elong-fact-P_C"/>
    <property type="match status" value="1"/>
</dbReference>
<dbReference type="KEGG" id="rip:RIEPE_0316"/>
<dbReference type="FunFam" id="2.40.50.140:FF:000009">
    <property type="entry name" value="Elongation factor P"/>
    <property type="match status" value="1"/>
</dbReference>
<dbReference type="GO" id="GO:0043043">
    <property type="term" value="P:peptide biosynthetic process"/>
    <property type="evidence" value="ECO:0007669"/>
    <property type="project" value="InterPro"/>
</dbReference>
<feature type="domain" description="Elongation factor P C-terminal" evidence="3">
    <location>
        <begin position="127"/>
        <end position="185"/>
    </location>
</feature>
<dbReference type="InterPro" id="IPR012340">
    <property type="entry name" value="NA-bd_OB-fold"/>
</dbReference>
<reference evidence="5" key="1">
    <citation type="submission" date="2008-05" db="EMBL/GenBank/DDBJ databases">
        <title>Genome sequence of Riesia pediculicola USDA.</title>
        <authorList>
            <person name="Kirkness E.F."/>
        </authorList>
    </citation>
    <scope>NUCLEOTIDE SEQUENCE [LARGE SCALE GENOMIC DNA]</scope>
    <source>
        <strain evidence="5">USDA</strain>
    </source>
</reference>
<dbReference type="Pfam" id="PF08207">
    <property type="entry name" value="EFP_N"/>
    <property type="match status" value="1"/>
</dbReference>
<dbReference type="InterPro" id="IPR013185">
    <property type="entry name" value="Transl_elong_KOW-like"/>
</dbReference>
<dbReference type="Proteomes" id="UP000001700">
    <property type="component" value="Chromosome"/>
</dbReference>
<dbReference type="SUPFAM" id="SSF50249">
    <property type="entry name" value="Nucleic acid-binding proteins"/>
    <property type="match status" value="2"/>
</dbReference>
<proteinExistence type="inferred from homology"/>
<keyword evidence="2" id="KW-0379">Hydroxylation</keyword>
<dbReference type="InterPro" id="IPR008991">
    <property type="entry name" value="Translation_prot_SH3-like_sf"/>
</dbReference>
<accession>D4G8B0</accession>
<dbReference type="NCBIfam" id="NF001810">
    <property type="entry name" value="PRK00529.1"/>
    <property type="match status" value="1"/>
</dbReference>
<feature type="domain" description="Translation elongation factor P/YeiP central" evidence="4">
    <location>
        <begin position="65"/>
        <end position="119"/>
    </location>
</feature>
<dbReference type="eggNOG" id="COG0231">
    <property type="taxonomic scope" value="Bacteria"/>
</dbReference>
<dbReference type="RefSeq" id="WP_013087848.1">
    <property type="nucleotide sequence ID" value="NC_014109.1"/>
</dbReference>
<keyword evidence="6" id="KW-1185">Reference proteome</keyword>
<dbReference type="InterPro" id="IPR013852">
    <property type="entry name" value="Transl_elong_P/YeiP_CS"/>
</dbReference>
<dbReference type="AlphaFoldDB" id="D4G8B0"/>
<protein>
    <submittedName>
        <fullName evidence="5">Elongation factor P</fullName>
    </submittedName>
</protein>
<evidence type="ECO:0000256" key="1">
    <source>
        <dbReference type="ARBA" id="ARBA00009479"/>
    </source>
</evidence>
<keyword evidence="5" id="KW-0251">Elongation factor</keyword>
<dbReference type="STRING" id="515618.RIEPE_0316"/>
<evidence type="ECO:0000259" key="3">
    <source>
        <dbReference type="SMART" id="SM00841"/>
    </source>
</evidence>
<keyword evidence="5" id="KW-0648">Protein biosynthesis</keyword>
<gene>
    <name evidence="5" type="ordered locus">RIEPE_0316</name>
</gene>
<dbReference type="Gene3D" id="2.30.30.30">
    <property type="match status" value="1"/>
</dbReference>
<dbReference type="OrthoDB" id="9801844at2"/>
<dbReference type="InterPro" id="IPR015365">
    <property type="entry name" value="Elong-fact-P_C"/>
</dbReference>
<dbReference type="Pfam" id="PF01132">
    <property type="entry name" value="EFP"/>
    <property type="match status" value="1"/>
</dbReference>
<dbReference type="PANTHER" id="PTHR30053">
    <property type="entry name" value="ELONGATION FACTOR P"/>
    <property type="match status" value="1"/>
</dbReference>
<dbReference type="HOGENOM" id="CLU_074944_0_0_6"/>
<evidence type="ECO:0000256" key="2">
    <source>
        <dbReference type="ARBA" id="ARBA00023278"/>
    </source>
</evidence>
<dbReference type="SMART" id="SM01185">
    <property type="entry name" value="EFP"/>
    <property type="match status" value="1"/>
</dbReference>
<dbReference type="InterPro" id="IPR001059">
    <property type="entry name" value="Transl_elong_P/YeiP_cen"/>
</dbReference>
<dbReference type="Gene3D" id="2.40.50.140">
    <property type="entry name" value="Nucleic acid-binding proteins"/>
    <property type="match status" value="2"/>
</dbReference>
<dbReference type="SMART" id="SM00841">
    <property type="entry name" value="Elong-fact-P_C"/>
    <property type="match status" value="1"/>
</dbReference>
<dbReference type="PIRSF" id="PIRSF005901">
    <property type="entry name" value="EF-P"/>
    <property type="match status" value="1"/>
</dbReference>
<comment type="similarity">
    <text evidence="1">Belongs to the elongation factor P family.</text>
</comment>
<sequence>MNKIKFGTKIIYHGEPYTCLKSEFIKPGKGKPFIRLLIKSLVSEKTLEKTFKSIESIDVTDDISEIKLTYIYNNTQFWFFMKEEGYDQFHIAKDNLGDKIDWMTNHLKCDVIFWKDRLISVKLPNFVFLKVIKVVNQKQSSDSSFGGKGWKQVMLQTGAIIKVPYFIKVGDIIKINTKKRSYESREKINT</sequence>
<dbReference type="GO" id="GO:0005829">
    <property type="term" value="C:cytosol"/>
    <property type="evidence" value="ECO:0007669"/>
    <property type="project" value="UniProtKB-ARBA"/>
</dbReference>